<dbReference type="RefSeq" id="XP_025488971.1">
    <property type="nucleotide sequence ID" value="XM_025630181.1"/>
</dbReference>
<reference evidence="2 3" key="1">
    <citation type="submission" date="2016-12" db="EMBL/GenBank/DDBJ databases">
        <title>The genomes of Aspergillus section Nigri reveals drivers in fungal speciation.</title>
        <authorList>
            <consortium name="DOE Joint Genome Institute"/>
            <person name="Vesth T.C."/>
            <person name="Nybo J."/>
            <person name="Theobald S."/>
            <person name="Brandl J."/>
            <person name="Frisvad J.C."/>
            <person name="Nielsen K.F."/>
            <person name="Lyhne E.K."/>
            <person name="Kogle M.E."/>
            <person name="Kuo A."/>
            <person name="Riley R."/>
            <person name="Clum A."/>
            <person name="Nolan M."/>
            <person name="Lipzen A."/>
            <person name="Salamov A."/>
            <person name="Henrissat B."/>
            <person name="Wiebenga A."/>
            <person name="De Vries R.P."/>
            <person name="Grigoriev I.V."/>
            <person name="Mortensen U.H."/>
            <person name="Andersen M.R."/>
            <person name="Baker S.E."/>
        </authorList>
    </citation>
    <scope>NUCLEOTIDE SEQUENCE [LARGE SCALE GENOMIC DNA]</scope>
    <source>
        <strain evidence="2 3">CBS 121591</strain>
    </source>
</reference>
<name>A0A319C3I6_9EURO</name>
<gene>
    <name evidence="2" type="ORF">BO82DRAFT_152671</name>
</gene>
<evidence type="ECO:0000256" key="1">
    <source>
        <dbReference type="SAM" id="MobiDB-lite"/>
    </source>
</evidence>
<dbReference type="EMBL" id="KZ821726">
    <property type="protein sequence ID" value="PYH78771.1"/>
    <property type="molecule type" value="Genomic_DNA"/>
</dbReference>
<dbReference type="VEuPathDB" id="FungiDB:BO82DRAFT_152671"/>
<keyword evidence="3" id="KW-1185">Reference proteome</keyword>
<evidence type="ECO:0000313" key="2">
    <source>
        <dbReference type="EMBL" id="PYH78771.1"/>
    </source>
</evidence>
<dbReference type="STRING" id="1448315.A0A319C3I6"/>
<dbReference type="AlphaFoldDB" id="A0A319C3I6"/>
<dbReference type="GeneID" id="37132922"/>
<dbReference type="Proteomes" id="UP000248340">
    <property type="component" value="Unassembled WGS sequence"/>
</dbReference>
<protein>
    <submittedName>
        <fullName evidence="2">Uncharacterized protein</fullName>
    </submittedName>
</protein>
<evidence type="ECO:0000313" key="3">
    <source>
        <dbReference type="Proteomes" id="UP000248340"/>
    </source>
</evidence>
<sequence>MSDVAETKPDPTTSAPEAAEKPETTTTEAVAEEAKAAAESAAETVKETATKTTDSVFSMFGGGPKKEKVEAEDDKDEPSGSSKAQKAEEEVSQPKSFFGGCGRNHSVVGLAGYCSDIPRFRPSMAERFWVHIFVLSLPIAIPRGTSLTQL</sequence>
<proteinExistence type="predicted"/>
<organism evidence="2 3">
    <name type="scientific">Aspergillus uvarum CBS 121591</name>
    <dbReference type="NCBI Taxonomy" id="1448315"/>
    <lineage>
        <taxon>Eukaryota</taxon>
        <taxon>Fungi</taxon>
        <taxon>Dikarya</taxon>
        <taxon>Ascomycota</taxon>
        <taxon>Pezizomycotina</taxon>
        <taxon>Eurotiomycetes</taxon>
        <taxon>Eurotiomycetidae</taxon>
        <taxon>Eurotiales</taxon>
        <taxon>Aspergillaceae</taxon>
        <taxon>Aspergillus</taxon>
        <taxon>Aspergillus subgen. Circumdati</taxon>
    </lineage>
</organism>
<accession>A0A319C3I6</accession>
<feature type="region of interest" description="Disordered" evidence="1">
    <location>
        <begin position="1"/>
        <end position="95"/>
    </location>
</feature>